<protein>
    <submittedName>
        <fullName evidence="9">Kinesin like protein, putative, expressed</fullName>
    </submittedName>
</protein>
<keyword evidence="7 8" id="KW-0472">Membrane</keyword>
<dbReference type="GO" id="GO:0005743">
    <property type="term" value="C:mitochondrial inner membrane"/>
    <property type="evidence" value="ECO:0007669"/>
    <property type="project" value="UniProtKB-SubCell"/>
</dbReference>
<reference evidence="10" key="1">
    <citation type="journal article" date="2016" name="Nature">
        <title>The genome of the seagrass Zostera marina reveals angiosperm adaptation to the sea.</title>
        <authorList>
            <person name="Olsen J.L."/>
            <person name="Rouze P."/>
            <person name="Verhelst B."/>
            <person name="Lin Y.-C."/>
            <person name="Bayer T."/>
            <person name="Collen J."/>
            <person name="Dattolo E."/>
            <person name="De Paoli E."/>
            <person name="Dittami S."/>
            <person name="Maumus F."/>
            <person name="Michel G."/>
            <person name="Kersting A."/>
            <person name="Lauritano C."/>
            <person name="Lohaus R."/>
            <person name="Toepel M."/>
            <person name="Tonon T."/>
            <person name="Vanneste K."/>
            <person name="Amirebrahimi M."/>
            <person name="Brakel J."/>
            <person name="Bostroem C."/>
            <person name="Chovatia M."/>
            <person name="Grimwood J."/>
            <person name="Jenkins J.W."/>
            <person name="Jueterbock A."/>
            <person name="Mraz A."/>
            <person name="Stam W.T."/>
            <person name="Tice H."/>
            <person name="Bornberg-Bauer E."/>
            <person name="Green P.J."/>
            <person name="Pearson G.A."/>
            <person name="Procaccini G."/>
            <person name="Duarte C.M."/>
            <person name="Schmutz J."/>
            <person name="Reusch T.B.H."/>
            <person name="Van de Peer Y."/>
        </authorList>
    </citation>
    <scope>NUCLEOTIDE SEQUENCE [LARGE SCALE GENOMIC DNA]</scope>
    <source>
        <strain evidence="10">cv. Finnish</strain>
    </source>
</reference>
<evidence type="ECO:0000256" key="6">
    <source>
        <dbReference type="ARBA" id="ARBA00023128"/>
    </source>
</evidence>
<dbReference type="EMBL" id="LFYR01001410">
    <property type="protein sequence ID" value="KMZ62127.1"/>
    <property type="molecule type" value="Genomic_DNA"/>
</dbReference>
<name>A0A0K9P1N5_ZOSMR</name>
<dbReference type="Pfam" id="PF14138">
    <property type="entry name" value="COX16"/>
    <property type="match status" value="1"/>
</dbReference>
<keyword evidence="10" id="KW-1185">Reference proteome</keyword>
<dbReference type="STRING" id="29655.A0A0K9P1N5"/>
<evidence type="ECO:0000313" key="9">
    <source>
        <dbReference type="EMBL" id="KMZ62127.1"/>
    </source>
</evidence>
<organism evidence="9 10">
    <name type="scientific">Zostera marina</name>
    <name type="common">Eelgrass</name>
    <dbReference type="NCBI Taxonomy" id="29655"/>
    <lineage>
        <taxon>Eukaryota</taxon>
        <taxon>Viridiplantae</taxon>
        <taxon>Streptophyta</taxon>
        <taxon>Embryophyta</taxon>
        <taxon>Tracheophyta</taxon>
        <taxon>Spermatophyta</taxon>
        <taxon>Magnoliopsida</taxon>
        <taxon>Liliopsida</taxon>
        <taxon>Zosteraceae</taxon>
        <taxon>Zostera</taxon>
    </lineage>
</organism>
<evidence type="ECO:0000256" key="5">
    <source>
        <dbReference type="ARBA" id="ARBA00022989"/>
    </source>
</evidence>
<dbReference type="InterPro" id="IPR020164">
    <property type="entry name" value="Cyt_c_Oxase_assmbl_COX16"/>
</dbReference>
<dbReference type="OMA" id="KYPFVRY"/>
<keyword evidence="5 8" id="KW-1133">Transmembrane helix</keyword>
<evidence type="ECO:0000256" key="8">
    <source>
        <dbReference type="SAM" id="Phobius"/>
    </source>
</evidence>
<dbReference type="OrthoDB" id="5516033at2759"/>
<keyword evidence="3 8" id="KW-0812">Transmembrane</keyword>
<dbReference type="AlphaFoldDB" id="A0A0K9P1N5"/>
<accession>A0A0K9P1N5</accession>
<comment type="subcellular location">
    <subcellularLocation>
        <location evidence="1">Mitochondrion inner membrane</location>
        <topology evidence="1">Single-pass membrane protein</topology>
    </subcellularLocation>
</comment>
<evidence type="ECO:0000256" key="4">
    <source>
        <dbReference type="ARBA" id="ARBA00022792"/>
    </source>
</evidence>
<dbReference type="Proteomes" id="UP000036987">
    <property type="component" value="Unassembled WGS sequence"/>
</dbReference>
<keyword evidence="4" id="KW-0999">Mitochondrion inner membrane</keyword>
<evidence type="ECO:0000313" key="10">
    <source>
        <dbReference type="Proteomes" id="UP000036987"/>
    </source>
</evidence>
<proteinExistence type="inferred from homology"/>
<comment type="caution">
    <text evidence="9">The sequence shown here is derived from an EMBL/GenBank/DDBJ whole genome shotgun (WGS) entry which is preliminary data.</text>
</comment>
<gene>
    <name evidence="9" type="ORF">ZOSMA_48G00470</name>
</gene>
<sequence length="114" mass="13188">MQTTSQFKRWGRRSPFLRYGIPLISFTVLGSFGLGHMIQGRQNVRKEKDDLEWEALENTKLLARTGPMDGYKPNKNFSLENELKVLQEKIDIHNYEFKKIPRLDGSGGKQDDTS</sequence>
<evidence type="ECO:0000256" key="2">
    <source>
        <dbReference type="ARBA" id="ARBA00008370"/>
    </source>
</evidence>
<feature type="transmembrane region" description="Helical" evidence="8">
    <location>
        <begin position="16"/>
        <end position="38"/>
    </location>
</feature>
<evidence type="ECO:0000256" key="7">
    <source>
        <dbReference type="ARBA" id="ARBA00023136"/>
    </source>
</evidence>
<comment type="similarity">
    <text evidence="2">Belongs to the COX16 family.</text>
</comment>
<evidence type="ECO:0000256" key="3">
    <source>
        <dbReference type="ARBA" id="ARBA00022692"/>
    </source>
</evidence>
<keyword evidence="6" id="KW-0496">Mitochondrion</keyword>
<evidence type="ECO:0000256" key="1">
    <source>
        <dbReference type="ARBA" id="ARBA00004434"/>
    </source>
</evidence>